<feature type="domain" description="Peptidase M48" evidence="7">
    <location>
        <begin position="123"/>
        <end position="307"/>
    </location>
</feature>
<evidence type="ECO:0000256" key="4">
    <source>
        <dbReference type="ARBA" id="ARBA00022801"/>
    </source>
</evidence>
<dbReference type="PANTHER" id="PTHR22726">
    <property type="entry name" value="METALLOENDOPEPTIDASE OMA1"/>
    <property type="match status" value="1"/>
</dbReference>
<dbReference type="GO" id="GO:0046872">
    <property type="term" value="F:metal ion binding"/>
    <property type="evidence" value="ECO:0007669"/>
    <property type="project" value="UniProtKB-KW"/>
</dbReference>
<dbReference type="GO" id="GO:0051603">
    <property type="term" value="P:proteolysis involved in protein catabolic process"/>
    <property type="evidence" value="ECO:0007669"/>
    <property type="project" value="TreeGrafter"/>
</dbReference>
<name>A0A2A2SBF9_9SPHN</name>
<evidence type="ECO:0000256" key="5">
    <source>
        <dbReference type="ARBA" id="ARBA00022833"/>
    </source>
</evidence>
<proteinExistence type="predicted"/>
<comment type="caution">
    <text evidence="8">The sequence shown here is derived from an EMBL/GenBank/DDBJ whole genome shotgun (WGS) entry which is preliminary data.</text>
</comment>
<dbReference type="Gene3D" id="3.30.2010.10">
    <property type="entry name" value="Metalloproteases ('zincins'), catalytic domain"/>
    <property type="match status" value="1"/>
</dbReference>
<evidence type="ECO:0000256" key="3">
    <source>
        <dbReference type="ARBA" id="ARBA00022723"/>
    </source>
</evidence>
<reference evidence="9" key="1">
    <citation type="submission" date="2017-09" db="EMBL/GenBank/DDBJ databases">
        <authorList>
            <person name="Feng G."/>
            <person name="Zhu H."/>
        </authorList>
    </citation>
    <scope>NUCLEOTIDE SEQUENCE [LARGE SCALE GENOMIC DNA]</scope>
    <source>
        <strain evidence="9">1PNM-20</strain>
    </source>
</reference>
<evidence type="ECO:0000256" key="1">
    <source>
        <dbReference type="ARBA" id="ARBA00001947"/>
    </source>
</evidence>
<evidence type="ECO:0000313" key="9">
    <source>
        <dbReference type="Proteomes" id="UP000218151"/>
    </source>
</evidence>
<dbReference type="PANTHER" id="PTHR22726:SF24">
    <property type="entry name" value="M48 FAMILY METALLOPEPTIDASE"/>
    <property type="match status" value="1"/>
</dbReference>
<dbReference type="Proteomes" id="UP000218151">
    <property type="component" value="Unassembled WGS sequence"/>
</dbReference>
<dbReference type="AlphaFoldDB" id="A0A2A2SBF9"/>
<keyword evidence="9" id="KW-1185">Reference proteome</keyword>
<sequence>MRRLRGRVAGADVAAPVRAGVHLSWFPFLRHAGLVPASTRVPLSASAFANGAYAHGPRVKPGVTGKAGGKVLAAATALLLASCGGPAPEAGPVTVSDEDRAAGAEQHPRLLAEFGGAYAGPEAAYVAQVGGRVAAAAGLEGSCTFTLVNSDVVNAFAVPGCYIYVTRGLFAIVGSEAELASVLGHEVGHIVGRHSQRQGRRSVWRQLGVLAVSLTGSERLTRLAGQAAQYFGLRYSRRQEYESDDLGLRYLREAGYDPYAAADMLASLQRNEQFMNATGGRDEAKSIPEWALSHPLTGNRVARAREAAEATGLQDDQLPEREEAYLGQVDGLLYGDDPEQGFVLGRRFAHPEMRIAFEAPQGFTLTNSPRAIYLSGPGGVRGEFGGGAMPEGGLDAYAQSLAAHIAGNAQGEVAGARRTVVNGVPAVLLDLRVQGRSGVVPIRIAAYEGGGGQAYHFLTLSPPDADAGTAIEALFGSFRLLSAAEAASLRPRVIRTVAAPAGATLDTLAARMAGGDGRALFLLLNGRSADQPIRPGERVKVVAYADAR</sequence>
<dbReference type="OrthoDB" id="9810445at2"/>
<dbReference type="InterPro" id="IPR001915">
    <property type="entry name" value="Peptidase_M48"/>
</dbReference>
<dbReference type="GO" id="GO:0016020">
    <property type="term" value="C:membrane"/>
    <property type="evidence" value="ECO:0007669"/>
    <property type="project" value="TreeGrafter"/>
</dbReference>
<evidence type="ECO:0000256" key="6">
    <source>
        <dbReference type="ARBA" id="ARBA00023049"/>
    </source>
</evidence>
<dbReference type="InterPro" id="IPR051156">
    <property type="entry name" value="Mito/Outer_Membr_Metalloprot"/>
</dbReference>
<evidence type="ECO:0000256" key="2">
    <source>
        <dbReference type="ARBA" id="ARBA00022670"/>
    </source>
</evidence>
<keyword evidence="6" id="KW-0482">Metalloprotease</keyword>
<dbReference type="GO" id="GO:0004222">
    <property type="term" value="F:metalloendopeptidase activity"/>
    <property type="evidence" value="ECO:0007669"/>
    <property type="project" value="InterPro"/>
</dbReference>
<keyword evidence="4" id="KW-0378">Hydrolase</keyword>
<keyword evidence="2" id="KW-0645">Protease</keyword>
<evidence type="ECO:0000313" key="8">
    <source>
        <dbReference type="EMBL" id="PAX06553.1"/>
    </source>
</evidence>
<organism evidence="8 9">
    <name type="scientific">Sphingomonas lenta</name>
    <dbReference type="NCBI Taxonomy" id="1141887"/>
    <lineage>
        <taxon>Bacteria</taxon>
        <taxon>Pseudomonadati</taxon>
        <taxon>Pseudomonadota</taxon>
        <taxon>Alphaproteobacteria</taxon>
        <taxon>Sphingomonadales</taxon>
        <taxon>Sphingomonadaceae</taxon>
        <taxon>Sphingomonas</taxon>
    </lineage>
</organism>
<accession>A0A2A2SBF9</accession>
<gene>
    <name evidence="8" type="ORF">CKY28_15480</name>
</gene>
<keyword evidence="3" id="KW-0479">Metal-binding</keyword>
<dbReference type="EMBL" id="NSLI01000005">
    <property type="protein sequence ID" value="PAX06553.1"/>
    <property type="molecule type" value="Genomic_DNA"/>
</dbReference>
<dbReference type="Pfam" id="PF01435">
    <property type="entry name" value="Peptidase_M48"/>
    <property type="match status" value="1"/>
</dbReference>
<comment type="cofactor">
    <cofactor evidence="1">
        <name>Zn(2+)</name>
        <dbReference type="ChEBI" id="CHEBI:29105"/>
    </cofactor>
</comment>
<protein>
    <submittedName>
        <fullName evidence="8">Peptidase M48 Ste24p</fullName>
    </submittedName>
</protein>
<keyword evidence="5" id="KW-0862">Zinc</keyword>
<evidence type="ECO:0000259" key="7">
    <source>
        <dbReference type="Pfam" id="PF01435"/>
    </source>
</evidence>